<keyword evidence="1" id="KW-0175">Coiled coil</keyword>
<name>A0A2M7DA62_9BACT</name>
<comment type="caution">
    <text evidence="2">The sequence shown here is derived from an EMBL/GenBank/DDBJ whole genome shotgun (WGS) entry which is preliminary data.</text>
</comment>
<organism evidence="2 3">
    <name type="scientific">Candidatus Nealsonbacteria bacterium CG02_land_8_20_14_3_00_37_10</name>
    <dbReference type="NCBI Taxonomy" id="1974699"/>
    <lineage>
        <taxon>Bacteria</taxon>
        <taxon>Candidatus Nealsoniibacteriota</taxon>
    </lineage>
</organism>
<dbReference type="Proteomes" id="UP000230864">
    <property type="component" value="Unassembled WGS sequence"/>
</dbReference>
<evidence type="ECO:0000313" key="2">
    <source>
        <dbReference type="EMBL" id="PIV45346.1"/>
    </source>
</evidence>
<evidence type="ECO:0000313" key="3">
    <source>
        <dbReference type="Proteomes" id="UP000230864"/>
    </source>
</evidence>
<feature type="coiled-coil region" evidence="1">
    <location>
        <begin position="8"/>
        <end position="39"/>
    </location>
</feature>
<reference evidence="3" key="1">
    <citation type="submission" date="2017-09" db="EMBL/GenBank/DDBJ databases">
        <title>Depth-based differentiation of microbial function through sediment-hosted aquifers and enrichment of novel symbionts in the deep terrestrial subsurface.</title>
        <authorList>
            <person name="Probst A.J."/>
            <person name="Ladd B."/>
            <person name="Jarett J.K."/>
            <person name="Geller-Mcgrath D.E."/>
            <person name="Sieber C.M.K."/>
            <person name="Emerson J.B."/>
            <person name="Anantharaman K."/>
            <person name="Thomas B.C."/>
            <person name="Malmstrom R."/>
            <person name="Stieglmeier M."/>
            <person name="Klingl A."/>
            <person name="Woyke T."/>
            <person name="Ryan C.M."/>
            <person name="Banfield J.F."/>
        </authorList>
    </citation>
    <scope>NUCLEOTIDE SEQUENCE [LARGE SCALE GENOMIC DNA]</scope>
</reference>
<protein>
    <submittedName>
        <fullName evidence="2">Uncharacterized protein</fullName>
    </submittedName>
</protein>
<evidence type="ECO:0000256" key="1">
    <source>
        <dbReference type="SAM" id="Coils"/>
    </source>
</evidence>
<sequence length="162" mass="18871">MENWGRPFRKIEEKLQKEKEEKERRAKEQEEVIQKMKSASSCINFKGVLKAFVKVLPPGTSWREGDDGLSFYVESDIGTFGPNCRIAVHICLKRVPEHSDHYITVRQTYLRIPLEAVTEKNLYIQIQKAFPRTDFSRYPITIPLKNITEEKLANALAKAWMD</sequence>
<proteinExistence type="predicted"/>
<dbReference type="AlphaFoldDB" id="A0A2M7DA62"/>
<accession>A0A2M7DA62</accession>
<gene>
    <name evidence="2" type="ORF">COS25_00340</name>
</gene>
<dbReference type="EMBL" id="PETZ01000008">
    <property type="protein sequence ID" value="PIV45346.1"/>
    <property type="molecule type" value="Genomic_DNA"/>
</dbReference>